<keyword evidence="2" id="KW-1185">Reference proteome</keyword>
<organism evidence="1 2">
    <name type="scientific">Sphingomonas olei</name>
    <dbReference type="NCBI Taxonomy" id="1886787"/>
    <lineage>
        <taxon>Bacteria</taxon>
        <taxon>Pseudomonadati</taxon>
        <taxon>Pseudomonadota</taxon>
        <taxon>Alphaproteobacteria</taxon>
        <taxon>Sphingomonadales</taxon>
        <taxon>Sphingomonadaceae</taxon>
        <taxon>Sphingomonas</taxon>
    </lineage>
</organism>
<dbReference type="RefSeq" id="WP_125945561.1">
    <property type="nucleotide sequence ID" value="NZ_SSTI01000008.1"/>
</dbReference>
<reference evidence="1 2" key="1">
    <citation type="submission" date="2019-04" db="EMBL/GenBank/DDBJ databases">
        <title>Microbes associate with the intestines of laboratory mice.</title>
        <authorList>
            <person name="Navarre W."/>
            <person name="Wong E."/>
            <person name="Huang K.C."/>
            <person name="Tropini C."/>
            <person name="Ng K."/>
            <person name="Yu B."/>
        </authorList>
    </citation>
    <scope>NUCLEOTIDE SEQUENCE [LARGE SCALE GENOMIC DNA]</scope>
    <source>
        <strain evidence="1 2">NM83_B4-11</strain>
    </source>
</reference>
<dbReference type="InterPro" id="IPR010743">
    <property type="entry name" value="Methionine_synth_MetW"/>
</dbReference>
<protein>
    <submittedName>
        <fullName evidence="1">Methionine biosynthesis protein MetW</fullName>
    </submittedName>
</protein>
<dbReference type="NCBIfam" id="TIGR02081">
    <property type="entry name" value="metW"/>
    <property type="match status" value="1"/>
</dbReference>
<evidence type="ECO:0000313" key="1">
    <source>
        <dbReference type="EMBL" id="THG39363.1"/>
    </source>
</evidence>
<dbReference type="Gene3D" id="3.40.50.150">
    <property type="entry name" value="Vaccinia Virus protein VP39"/>
    <property type="match status" value="1"/>
</dbReference>
<dbReference type="EMBL" id="SSTI01000008">
    <property type="protein sequence ID" value="THG39363.1"/>
    <property type="molecule type" value="Genomic_DNA"/>
</dbReference>
<dbReference type="Pfam" id="PF07021">
    <property type="entry name" value="MetW"/>
    <property type="match status" value="1"/>
</dbReference>
<dbReference type="InterPro" id="IPR029063">
    <property type="entry name" value="SAM-dependent_MTases_sf"/>
</dbReference>
<name>A0ABY2QFK9_9SPHN</name>
<sequence length="204" mass="22014">MTPGAGNLRADLAIIADHVAPGSRVLDVGCGDGALMAALRDGKQADARGLELDPGNVAAAVGRGLSVIQGDADVDLAGYPDASFDYAILSQTLQTCRAPDVVLRHLLRIGRHAFVSFPNFAHWRVRLSLLWGGRMPVTRLLPERWYDTPNIHHLTVDDFRAHLKEQGIAVEGAWFLSGDKKTTSAAANILAEHAIFLLRGTKHP</sequence>
<proteinExistence type="predicted"/>
<accession>A0ABY2QFK9</accession>
<evidence type="ECO:0000313" key="2">
    <source>
        <dbReference type="Proteomes" id="UP000308038"/>
    </source>
</evidence>
<dbReference type="CDD" id="cd02440">
    <property type="entry name" value="AdoMet_MTases"/>
    <property type="match status" value="1"/>
</dbReference>
<gene>
    <name evidence="1" type="primary">metW</name>
    <name evidence="1" type="ORF">E5988_11785</name>
</gene>
<comment type="caution">
    <text evidence="1">The sequence shown here is derived from an EMBL/GenBank/DDBJ whole genome shotgun (WGS) entry which is preliminary data.</text>
</comment>
<dbReference type="SUPFAM" id="SSF53335">
    <property type="entry name" value="S-adenosyl-L-methionine-dependent methyltransferases"/>
    <property type="match status" value="1"/>
</dbReference>
<dbReference type="Proteomes" id="UP000308038">
    <property type="component" value="Unassembled WGS sequence"/>
</dbReference>